<gene>
    <name evidence="1" type="ORF">HNQ34_003036</name>
</gene>
<organism evidence="1 2">
    <name type="scientific">Anoxybacteroides tepidamans</name>
    <dbReference type="NCBI Taxonomy" id="265948"/>
    <lineage>
        <taxon>Bacteria</taxon>
        <taxon>Bacillati</taxon>
        <taxon>Bacillota</taxon>
        <taxon>Bacilli</taxon>
        <taxon>Bacillales</taxon>
        <taxon>Anoxybacillaceae</taxon>
        <taxon>Anoxybacteroides</taxon>
    </lineage>
</organism>
<dbReference type="EMBL" id="JACHEP010000024">
    <property type="protein sequence ID" value="MBB5325930.1"/>
    <property type="molecule type" value="Genomic_DNA"/>
</dbReference>
<accession>A0A7W8ISJ1</accession>
<comment type="caution">
    <text evidence="1">The sequence shown here is derived from an EMBL/GenBank/DDBJ whole genome shotgun (WGS) entry which is preliminary data.</text>
</comment>
<dbReference type="AlphaFoldDB" id="A0A7W8ISJ1"/>
<dbReference type="RefSeq" id="WP_164834625.1">
    <property type="nucleotide sequence ID" value="NZ_JACHEP010000024.1"/>
</dbReference>
<protein>
    <submittedName>
        <fullName evidence="1">Uncharacterized protein</fullName>
    </submittedName>
</protein>
<reference evidence="1 2" key="1">
    <citation type="submission" date="2020-08" db="EMBL/GenBank/DDBJ databases">
        <title>Genomic Encyclopedia of Type Strains, Phase IV (KMG-IV): sequencing the most valuable type-strain genomes for metagenomic binning, comparative biology and taxonomic classification.</title>
        <authorList>
            <person name="Goeker M."/>
        </authorList>
    </citation>
    <scope>NUCLEOTIDE SEQUENCE [LARGE SCALE GENOMIC DNA]</scope>
    <source>
        <strain evidence="1 2">DSM 16325</strain>
    </source>
</reference>
<proteinExistence type="predicted"/>
<name>A0A7W8ISJ1_9BACL</name>
<keyword evidence="2" id="KW-1185">Reference proteome</keyword>
<dbReference type="Proteomes" id="UP000520011">
    <property type="component" value="Unassembled WGS sequence"/>
</dbReference>
<sequence length="54" mass="6439">MTVKFEKKAIKDKEDYIFSIVFQEQDKKSTYSMVFKDGNYVILEYHNIPGITEE</sequence>
<evidence type="ECO:0000313" key="2">
    <source>
        <dbReference type="Proteomes" id="UP000520011"/>
    </source>
</evidence>
<evidence type="ECO:0000313" key="1">
    <source>
        <dbReference type="EMBL" id="MBB5325930.1"/>
    </source>
</evidence>